<name>A0A7S6A823_9REOV</name>
<accession>A0A7S6A823</accession>
<proteinExistence type="predicted"/>
<protein>
    <submittedName>
        <fullName evidence="1">NS4 protein</fullName>
    </submittedName>
</protein>
<dbReference type="EMBL" id="MK978734">
    <property type="protein sequence ID" value="QMU26411.1"/>
    <property type="molecule type" value="Genomic_RNA"/>
</dbReference>
<sequence length="188" mass="21849">MGSTMTQITRGALRKVERRADAIENFFENIHPASEELAGEIADGVPIDHPMALDVLTSLEWAVDQMREMRPQIILETGIRVLEKRPRTPVRVVHILAEIKWRRKMWTVLSIWLQRWVKTAAGAFLPSQNQLWVRCASAERFMYSCLGIVNHVKEMYAITSVRRLLRLSDCRRRRRLRRKMLRLTGGGS</sequence>
<evidence type="ECO:0000313" key="1">
    <source>
        <dbReference type="EMBL" id="QMU26411.1"/>
    </source>
</evidence>
<organism evidence="1">
    <name type="scientific">Wad Medani virus</name>
    <dbReference type="NCBI Taxonomy" id="40067"/>
    <lineage>
        <taxon>Viruses</taxon>
        <taxon>Riboviria</taxon>
        <taxon>Orthornavirae</taxon>
        <taxon>Duplornaviricota</taxon>
        <taxon>Resentoviricetes</taxon>
        <taxon>Reovirales</taxon>
        <taxon>Sedoreoviridae</taxon>
        <taxon>Orbivirus</taxon>
        <taxon>Orbivirus wadmedaniense</taxon>
    </lineage>
</organism>
<reference evidence="1" key="1">
    <citation type="journal article" date="2020" name="Ticks Tick Borne Dis.">
        <title>Isolation and characterization of Wad Medani virus obtained in the tuva Republic of Russia.</title>
        <authorList>
            <person name="Dedkov V.G."/>
            <person name="Dolgova A.S."/>
            <person name="Safonova M.V."/>
            <person name="Samoilov A.E."/>
            <person name="Belova O.A."/>
            <person name="Kholodilov I.S."/>
            <person name="Matsvay A.D."/>
            <person name="Speranskaya A.S."/>
            <person name="Khafizov K."/>
            <person name="Karganova G.G."/>
        </authorList>
    </citation>
    <scope>NUCLEOTIDE SEQUENCE</scope>
    <source>
        <strain evidence="1">Tuva-2012</strain>
    </source>
</reference>
<gene>
    <name evidence="1" type="primary">NS4</name>
</gene>